<dbReference type="GO" id="GO:0003723">
    <property type="term" value="F:RNA binding"/>
    <property type="evidence" value="ECO:0007669"/>
    <property type="project" value="UniProtKB-KW"/>
</dbReference>
<dbReference type="SMART" id="SM00322">
    <property type="entry name" value="KH"/>
    <property type="match status" value="1"/>
</dbReference>
<sequence>MTRCGKSEFGKVATVIETIGAVGAALVGFLVGWIFRKRVEHTKLDGAERMAESILTEAAAQAETLKKTVELESKDEWYRAKSEFERESSSARQELNRTEKRITAKEQNLDRKADMLAKKERDLQQQDCEFGKRDEEQANRRDELDRLIRHQNDQLEHVAGMTTEEAKHLLLTNLETQVREDATQLSRNIKESAQQNALYQAKEIVAQAIQGCAVDHAVETTVSVVELPDNEMKGRIIGREGRNIRAFQMATGIDVVVDDTPNAVILSGFDPLRREIARLSLEKLMQDGRIHPGFIEQVVSKTKEEMDDLMLEVGSQALFDLGVHGMKPELVTLVGRMKFLMTCGQNALHHSQEVAELAGLMAEEMDLDPVIAKRGGLLHDIGKAADDTMEGNHAEIGREIARKYGESEEILECIALHNNDLESASLESVLVQVADKISISRPGAQSDTLEKYVNRLQRLEALVESFDGVEKAYVVKAGQEVRVIIDHEKVDDFRAVQLASEIARKIQIEMEYPGQIKTT</sequence>
<dbReference type="SUPFAM" id="SSF54791">
    <property type="entry name" value="Eukaryotic type KH-domain (KH-domain type I)"/>
    <property type="match status" value="1"/>
</dbReference>
<gene>
    <name evidence="8" type="ORF">METZ01_LOCUS173080</name>
</gene>
<dbReference type="PROSITE" id="PS50084">
    <property type="entry name" value="KH_TYPE_1"/>
    <property type="match status" value="1"/>
</dbReference>
<keyword evidence="1" id="KW-0540">Nuclease</keyword>
<reference evidence="8" key="1">
    <citation type="submission" date="2018-05" db="EMBL/GenBank/DDBJ databases">
        <authorList>
            <person name="Lanie J.A."/>
            <person name="Ng W.-L."/>
            <person name="Kazmierczak K.M."/>
            <person name="Andrzejewski T.M."/>
            <person name="Davidsen T.M."/>
            <person name="Wayne K.J."/>
            <person name="Tettelin H."/>
            <person name="Glass J.I."/>
            <person name="Rusch D."/>
            <person name="Podicherti R."/>
            <person name="Tsui H.-C.T."/>
            <person name="Winkler M.E."/>
        </authorList>
    </citation>
    <scope>NUCLEOTIDE SEQUENCE</scope>
</reference>
<feature type="non-terminal residue" evidence="8">
    <location>
        <position position="519"/>
    </location>
</feature>
<dbReference type="AlphaFoldDB" id="A0A382C2D8"/>
<dbReference type="CDD" id="cd22431">
    <property type="entry name" value="KH-I_RNaseY"/>
    <property type="match status" value="1"/>
</dbReference>
<dbReference type="GO" id="GO:0004519">
    <property type="term" value="F:endonuclease activity"/>
    <property type="evidence" value="ECO:0007669"/>
    <property type="project" value="UniProtKB-KW"/>
</dbReference>
<evidence type="ECO:0000256" key="2">
    <source>
        <dbReference type="ARBA" id="ARBA00022759"/>
    </source>
</evidence>
<name>A0A382C2D8_9ZZZZ</name>
<dbReference type="EMBL" id="UINC01032487">
    <property type="protein sequence ID" value="SVB20226.1"/>
    <property type="molecule type" value="Genomic_DNA"/>
</dbReference>
<keyword evidence="6" id="KW-1133">Transmembrane helix</keyword>
<dbReference type="GO" id="GO:0016020">
    <property type="term" value="C:membrane"/>
    <property type="evidence" value="ECO:0007669"/>
    <property type="project" value="InterPro"/>
</dbReference>
<dbReference type="PANTHER" id="PTHR12826:SF15">
    <property type="entry name" value="RIBONUCLEASE Y"/>
    <property type="match status" value="1"/>
</dbReference>
<keyword evidence="6" id="KW-0812">Transmembrane</keyword>
<dbReference type="CDD" id="cd00077">
    <property type="entry name" value="HDc"/>
    <property type="match status" value="1"/>
</dbReference>
<feature type="domain" description="HD" evidence="7">
    <location>
        <begin position="347"/>
        <end position="440"/>
    </location>
</feature>
<dbReference type="PROSITE" id="PS51831">
    <property type="entry name" value="HD"/>
    <property type="match status" value="1"/>
</dbReference>
<evidence type="ECO:0000256" key="6">
    <source>
        <dbReference type="SAM" id="Phobius"/>
    </source>
</evidence>
<dbReference type="SMART" id="SM00471">
    <property type="entry name" value="HDc"/>
    <property type="match status" value="1"/>
</dbReference>
<dbReference type="HAMAP" id="MF_00335">
    <property type="entry name" value="RNase_Y"/>
    <property type="match status" value="1"/>
</dbReference>
<dbReference type="InterPro" id="IPR003607">
    <property type="entry name" value="HD/PDEase_dom"/>
</dbReference>
<dbReference type="SUPFAM" id="SSF109604">
    <property type="entry name" value="HD-domain/PDEase-like"/>
    <property type="match status" value="1"/>
</dbReference>
<dbReference type="Pfam" id="PF01966">
    <property type="entry name" value="HD"/>
    <property type="match status" value="1"/>
</dbReference>
<dbReference type="InterPro" id="IPR004088">
    <property type="entry name" value="KH_dom_type_1"/>
</dbReference>
<dbReference type="InterPro" id="IPR017705">
    <property type="entry name" value="Ribonuclease_Y"/>
</dbReference>
<dbReference type="InterPro" id="IPR004087">
    <property type="entry name" value="KH_dom"/>
</dbReference>
<dbReference type="InterPro" id="IPR006674">
    <property type="entry name" value="HD_domain"/>
</dbReference>
<dbReference type="InterPro" id="IPR022711">
    <property type="entry name" value="RNase_Y_N"/>
</dbReference>
<keyword evidence="6" id="KW-0472">Membrane</keyword>
<proteinExistence type="inferred from homology"/>
<keyword evidence="2" id="KW-0255">Endonuclease</keyword>
<dbReference type="GO" id="GO:0006402">
    <property type="term" value="P:mRNA catabolic process"/>
    <property type="evidence" value="ECO:0007669"/>
    <property type="project" value="InterPro"/>
</dbReference>
<dbReference type="Pfam" id="PF12072">
    <property type="entry name" value="RNase_Y_N"/>
    <property type="match status" value="1"/>
</dbReference>
<dbReference type="PANTHER" id="PTHR12826">
    <property type="entry name" value="RIBONUCLEASE Y"/>
    <property type="match status" value="1"/>
</dbReference>
<dbReference type="Pfam" id="PF00013">
    <property type="entry name" value="KH_1"/>
    <property type="match status" value="1"/>
</dbReference>
<organism evidence="8">
    <name type="scientific">marine metagenome</name>
    <dbReference type="NCBI Taxonomy" id="408172"/>
    <lineage>
        <taxon>unclassified sequences</taxon>
        <taxon>metagenomes</taxon>
        <taxon>ecological metagenomes</taxon>
    </lineage>
</organism>
<evidence type="ECO:0000256" key="3">
    <source>
        <dbReference type="ARBA" id="ARBA00022801"/>
    </source>
</evidence>
<dbReference type="Gene3D" id="1.10.3210.10">
    <property type="entry name" value="Hypothetical protein af1432"/>
    <property type="match status" value="1"/>
</dbReference>
<dbReference type="NCBIfam" id="TIGR00277">
    <property type="entry name" value="HDIG"/>
    <property type="match status" value="1"/>
</dbReference>
<evidence type="ECO:0000256" key="4">
    <source>
        <dbReference type="ARBA" id="ARBA00022884"/>
    </source>
</evidence>
<evidence type="ECO:0000313" key="8">
    <source>
        <dbReference type="EMBL" id="SVB20226.1"/>
    </source>
</evidence>
<dbReference type="NCBIfam" id="TIGR03319">
    <property type="entry name" value="RNase_Y"/>
    <property type="match status" value="1"/>
</dbReference>
<dbReference type="InterPro" id="IPR036612">
    <property type="entry name" value="KH_dom_type_1_sf"/>
</dbReference>
<dbReference type="InterPro" id="IPR006675">
    <property type="entry name" value="HDIG_dom"/>
</dbReference>
<evidence type="ECO:0000256" key="1">
    <source>
        <dbReference type="ARBA" id="ARBA00022722"/>
    </source>
</evidence>
<protein>
    <recommendedName>
        <fullName evidence="7">HD domain-containing protein</fullName>
    </recommendedName>
</protein>
<accession>A0A382C2D8</accession>
<keyword evidence="3" id="KW-0378">Hydrolase</keyword>
<evidence type="ECO:0000259" key="7">
    <source>
        <dbReference type="PROSITE" id="PS51831"/>
    </source>
</evidence>
<dbReference type="GO" id="GO:0016787">
    <property type="term" value="F:hydrolase activity"/>
    <property type="evidence" value="ECO:0007669"/>
    <property type="project" value="UniProtKB-KW"/>
</dbReference>
<feature type="transmembrane region" description="Helical" evidence="6">
    <location>
        <begin position="12"/>
        <end position="35"/>
    </location>
</feature>
<evidence type="ECO:0000256" key="5">
    <source>
        <dbReference type="SAM" id="MobiDB-lite"/>
    </source>
</evidence>
<feature type="region of interest" description="Disordered" evidence="5">
    <location>
        <begin position="88"/>
        <end position="111"/>
    </location>
</feature>
<keyword evidence="4" id="KW-0694">RNA-binding</keyword>